<dbReference type="Gene3D" id="3.40.47.10">
    <property type="match status" value="2"/>
</dbReference>
<dbReference type="PANTHER" id="PTHR18919:SF107">
    <property type="entry name" value="ACETYL-COA ACETYLTRANSFERASE, CYTOSOLIC"/>
    <property type="match status" value="1"/>
</dbReference>
<dbReference type="PIRSF" id="PIRSF000429">
    <property type="entry name" value="Ac-CoA_Ac_transf"/>
    <property type="match status" value="1"/>
</dbReference>
<gene>
    <name evidence="9" type="ordered locus">Rxyl_1842</name>
</gene>
<dbReference type="STRING" id="266117.Rxyl_1842"/>
<dbReference type="PhylomeDB" id="Q1AUY0"/>
<dbReference type="EC" id="2.3.1.9" evidence="2"/>
<keyword evidence="3 6" id="KW-0808">Transferase</keyword>
<evidence type="ECO:0000259" key="8">
    <source>
        <dbReference type="Pfam" id="PF02803"/>
    </source>
</evidence>
<evidence type="ECO:0000256" key="2">
    <source>
        <dbReference type="ARBA" id="ARBA00012705"/>
    </source>
</evidence>
<keyword evidence="10" id="KW-1185">Reference proteome</keyword>
<feature type="domain" description="Thiolase C-terminal" evidence="8">
    <location>
        <begin position="245"/>
        <end position="357"/>
    </location>
</feature>
<evidence type="ECO:0000313" key="10">
    <source>
        <dbReference type="Proteomes" id="UP000006637"/>
    </source>
</evidence>
<dbReference type="Pfam" id="PF02803">
    <property type="entry name" value="Thiolase_C"/>
    <property type="match status" value="1"/>
</dbReference>
<reference evidence="9 10" key="1">
    <citation type="submission" date="2006-06" db="EMBL/GenBank/DDBJ databases">
        <title>Complete sequence of Rubrobacter xylanophilus DSM 9941.</title>
        <authorList>
            <consortium name="US DOE Joint Genome Institute"/>
            <person name="Copeland A."/>
            <person name="Lucas S."/>
            <person name="Lapidus A."/>
            <person name="Barry K."/>
            <person name="Detter J.C."/>
            <person name="Glavina del Rio T."/>
            <person name="Hammon N."/>
            <person name="Israni S."/>
            <person name="Dalin E."/>
            <person name="Tice H."/>
            <person name="Pitluck S."/>
            <person name="Munk A.C."/>
            <person name="Brettin T."/>
            <person name="Bruce D."/>
            <person name="Han C."/>
            <person name="Tapia R."/>
            <person name="Gilna P."/>
            <person name="Schmutz J."/>
            <person name="Larimer F."/>
            <person name="Land M."/>
            <person name="Hauser L."/>
            <person name="Kyrpides N."/>
            <person name="Lykidis A."/>
            <person name="da Costa M.S."/>
            <person name="Rainey F.A."/>
            <person name="Empadinhas N."/>
            <person name="Jolivet E."/>
            <person name="Battista J.R."/>
            <person name="Richardson P."/>
        </authorList>
    </citation>
    <scope>NUCLEOTIDE SEQUENCE [LARGE SCALE GENOMIC DNA]</scope>
    <source>
        <strain evidence="10">DSM 9941 / JCM 11954 / NBRC 16129 / PRD-1</strain>
    </source>
</reference>
<name>Q1AUY0_RUBXD</name>
<evidence type="ECO:0000259" key="7">
    <source>
        <dbReference type="Pfam" id="PF00108"/>
    </source>
</evidence>
<dbReference type="InterPro" id="IPR020616">
    <property type="entry name" value="Thiolase_N"/>
</dbReference>
<feature type="domain" description="Thiolase N-terminal" evidence="7">
    <location>
        <begin position="48"/>
        <end position="227"/>
    </location>
</feature>
<comment type="similarity">
    <text evidence="1 6">Belongs to the thiolase-like superfamily. Thiolase family.</text>
</comment>
<dbReference type="KEGG" id="rxy:Rxyl_1842"/>
<organism evidence="9 10">
    <name type="scientific">Rubrobacter xylanophilus (strain DSM 9941 / JCM 11954 / NBRC 16129 / PRD-1)</name>
    <dbReference type="NCBI Taxonomy" id="266117"/>
    <lineage>
        <taxon>Bacteria</taxon>
        <taxon>Bacillati</taxon>
        <taxon>Actinomycetota</taxon>
        <taxon>Rubrobacteria</taxon>
        <taxon>Rubrobacterales</taxon>
        <taxon>Rubrobacteraceae</taxon>
        <taxon>Rubrobacter</taxon>
    </lineage>
</organism>
<keyword evidence="4 6" id="KW-0012">Acyltransferase</keyword>
<evidence type="ECO:0000256" key="1">
    <source>
        <dbReference type="ARBA" id="ARBA00010982"/>
    </source>
</evidence>
<accession>Q1AUY0</accession>
<dbReference type="AlphaFoldDB" id="Q1AUY0"/>
<proteinExistence type="inferred from homology"/>
<protein>
    <recommendedName>
        <fullName evidence="5">Probable acetyl-CoA acetyltransferase</fullName>
        <ecNumber evidence="2">2.3.1.9</ecNumber>
    </recommendedName>
</protein>
<evidence type="ECO:0000256" key="5">
    <source>
        <dbReference type="ARBA" id="ARBA00040529"/>
    </source>
</evidence>
<evidence type="ECO:0000256" key="6">
    <source>
        <dbReference type="RuleBase" id="RU003557"/>
    </source>
</evidence>
<dbReference type="CDD" id="cd00751">
    <property type="entry name" value="thiolase"/>
    <property type="match status" value="1"/>
</dbReference>
<sequence length="360" mass="38551">MPYPYWITQPQPPVRHALVLGWTVPQRDIFYGAPSVAARLGAPGISGPMISQACATSVACIYSAAATTEGNDSEVTLVVTTDRTSNGPQVIYPKPSAPGGSPEIENWVSDSFAKDPWAGEAMFTTAELVAAEEGITREELDDITALRYEQYRKSLENDREFQKRYMVPVTIPQRRKDPIVVEEDLGVYPTTREGLAKLKPMTEGGVVTFGSQTHPADGAAGMIVTGEERARELANGEGVVRLLATGFARVAKARMPKAPVPAAEKALADADISISEVDVIKTHNPFAVNDAYFAKQMGVQVKDMNDYGSSLIFGHPQGPTGARLIAEMIEQLRLRGGGVGLFTGCAAGDTGAALVVRVED</sequence>
<dbReference type="EMBL" id="CP000386">
    <property type="protein sequence ID" value="ABG04798.1"/>
    <property type="molecule type" value="Genomic_DNA"/>
</dbReference>
<evidence type="ECO:0000256" key="4">
    <source>
        <dbReference type="ARBA" id="ARBA00023315"/>
    </source>
</evidence>
<dbReference type="OrthoDB" id="1402717at2"/>
<dbReference type="Proteomes" id="UP000006637">
    <property type="component" value="Chromosome"/>
</dbReference>
<dbReference type="HOGENOM" id="CLU_695910_0_0_11"/>
<evidence type="ECO:0000313" key="9">
    <source>
        <dbReference type="EMBL" id="ABG04798.1"/>
    </source>
</evidence>
<dbReference type="Pfam" id="PF00108">
    <property type="entry name" value="Thiolase_N"/>
    <property type="match status" value="1"/>
</dbReference>
<evidence type="ECO:0000256" key="3">
    <source>
        <dbReference type="ARBA" id="ARBA00022679"/>
    </source>
</evidence>
<dbReference type="InterPro" id="IPR002155">
    <property type="entry name" value="Thiolase"/>
</dbReference>
<dbReference type="InterPro" id="IPR016039">
    <property type="entry name" value="Thiolase-like"/>
</dbReference>
<dbReference type="PANTHER" id="PTHR18919">
    <property type="entry name" value="ACETYL-COA C-ACYLTRANSFERASE"/>
    <property type="match status" value="1"/>
</dbReference>
<dbReference type="eggNOG" id="COG0183">
    <property type="taxonomic scope" value="Bacteria"/>
</dbReference>
<dbReference type="SUPFAM" id="SSF53901">
    <property type="entry name" value="Thiolase-like"/>
    <property type="match status" value="1"/>
</dbReference>
<dbReference type="InterPro" id="IPR020617">
    <property type="entry name" value="Thiolase_C"/>
</dbReference>
<dbReference type="GO" id="GO:0003985">
    <property type="term" value="F:acetyl-CoA C-acetyltransferase activity"/>
    <property type="evidence" value="ECO:0007669"/>
    <property type="project" value="UniProtKB-EC"/>
</dbReference>